<accession>A0A921DS10</accession>
<organism evidence="2 3">
    <name type="scientific">Mailhella massiliensis</name>
    <dbReference type="NCBI Taxonomy" id="1903261"/>
    <lineage>
        <taxon>Bacteria</taxon>
        <taxon>Pseudomonadati</taxon>
        <taxon>Thermodesulfobacteriota</taxon>
        <taxon>Desulfovibrionia</taxon>
        <taxon>Desulfovibrionales</taxon>
        <taxon>Desulfovibrionaceae</taxon>
        <taxon>Mailhella</taxon>
    </lineage>
</organism>
<dbReference type="InterPro" id="IPR041581">
    <property type="entry name" value="Glyoxalase_6"/>
</dbReference>
<dbReference type="CDD" id="cd06587">
    <property type="entry name" value="VOC"/>
    <property type="match status" value="1"/>
</dbReference>
<evidence type="ECO:0000313" key="3">
    <source>
        <dbReference type="Proteomes" id="UP000698963"/>
    </source>
</evidence>
<reference evidence="2" key="2">
    <citation type="submission" date="2021-09" db="EMBL/GenBank/DDBJ databases">
        <authorList>
            <person name="Gilroy R."/>
        </authorList>
    </citation>
    <scope>NUCLEOTIDE SEQUENCE</scope>
    <source>
        <strain evidence="2">ChiGjej2B2-19336</strain>
    </source>
</reference>
<dbReference type="RefSeq" id="WP_304123427.1">
    <property type="nucleotide sequence ID" value="NZ_DYZA01000213.1"/>
</dbReference>
<reference evidence="2" key="1">
    <citation type="journal article" date="2021" name="PeerJ">
        <title>Extensive microbial diversity within the chicken gut microbiome revealed by metagenomics and culture.</title>
        <authorList>
            <person name="Gilroy R."/>
            <person name="Ravi A."/>
            <person name="Getino M."/>
            <person name="Pursley I."/>
            <person name="Horton D.L."/>
            <person name="Alikhan N.F."/>
            <person name="Baker D."/>
            <person name="Gharbi K."/>
            <person name="Hall N."/>
            <person name="Watson M."/>
            <person name="Adriaenssens E.M."/>
            <person name="Foster-Nyarko E."/>
            <person name="Jarju S."/>
            <person name="Secka A."/>
            <person name="Antonio M."/>
            <person name="Oren A."/>
            <person name="Chaudhuri R.R."/>
            <person name="La Ragione R."/>
            <person name="Hildebrand F."/>
            <person name="Pallen M.J."/>
        </authorList>
    </citation>
    <scope>NUCLEOTIDE SEQUENCE</scope>
    <source>
        <strain evidence="2">ChiGjej2B2-19336</strain>
    </source>
</reference>
<dbReference type="PROSITE" id="PS51819">
    <property type="entry name" value="VOC"/>
    <property type="match status" value="1"/>
</dbReference>
<dbReference type="SUPFAM" id="SSF54593">
    <property type="entry name" value="Glyoxalase/Bleomycin resistance protein/Dihydroxybiphenyl dioxygenase"/>
    <property type="match status" value="1"/>
</dbReference>
<feature type="domain" description="VOC" evidence="1">
    <location>
        <begin position="3"/>
        <end position="122"/>
    </location>
</feature>
<evidence type="ECO:0000259" key="1">
    <source>
        <dbReference type="PROSITE" id="PS51819"/>
    </source>
</evidence>
<dbReference type="Pfam" id="PF18029">
    <property type="entry name" value="Glyoxalase_6"/>
    <property type="match status" value="1"/>
</dbReference>
<proteinExistence type="predicted"/>
<dbReference type="Gene3D" id="3.10.180.10">
    <property type="entry name" value="2,3-Dihydroxybiphenyl 1,2-Dioxygenase, domain 1"/>
    <property type="match status" value="1"/>
</dbReference>
<dbReference type="InterPro" id="IPR037523">
    <property type="entry name" value="VOC_core"/>
</dbReference>
<dbReference type="InterPro" id="IPR029068">
    <property type="entry name" value="Glyas_Bleomycin-R_OHBP_Dase"/>
</dbReference>
<name>A0A921DS10_9BACT</name>
<dbReference type="AlphaFoldDB" id="A0A921DS10"/>
<comment type="caution">
    <text evidence="2">The sequence shown here is derived from an EMBL/GenBank/DDBJ whole genome shotgun (WGS) entry which is preliminary data.</text>
</comment>
<protein>
    <submittedName>
        <fullName evidence="2">VOC family protein</fullName>
    </submittedName>
</protein>
<dbReference type="EMBL" id="DYZA01000213">
    <property type="protein sequence ID" value="HJD98059.1"/>
    <property type="molecule type" value="Genomic_DNA"/>
</dbReference>
<gene>
    <name evidence="2" type="ORF">K8W16_10495</name>
</gene>
<dbReference type="Proteomes" id="UP000698963">
    <property type="component" value="Unassembled WGS sequence"/>
</dbReference>
<sequence>MTTFDHVHICCTDLNAMIEFWKSAFGAEFVRLRKFGTADGAVLTLAGTQIFLKEIPEGSPMPDASACGVNHLGVRVDDPNAMAETLVGKFGGRLLNKASDDYSFVSVPGGLTFELMRTGADI</sequence>
<evidence type="ECO:0000313" key="2">
    <source>
        <dbReference type="EMBL" id="HJD98059.1"/>
    </source>
</evidence>